<evidence type="ECO:0000313" key="6">
    <source>
        <dbReference type="Proteomes" id="UP001177003"/>
    </source>
</evidence>
<dbReference type="PANTHER" id="PTHR31874:SF41">
    <property type="entry name" value="CCT MOTIF FAMILY PROTEIN"/>
    <property type="match status" value="1"/>
</dbReference>
<evidence type="ECO:0000256" key="2">
    <source>
        <dbReference type="ARBA" id="ARBA00023242"/>
    </source>
</evidence>
<dbReference type="InterPro" id="IPR052453">
    <property type="entry name" value="CONSTANS-like_ZF"/>
</dbReference>
<organism evidence="5 6">
    <name type="scientific">Lactuca saligna</name>
    <name type="common">Willowleaf lettuce</name>
    <dbReference type="NCBI Taxonomy" id="75948"/>
    <lineage>
        <taxon>Eukaryota</taxon>
        <taxon>Viridiplantae</taxon>
        <taxon>Streptophyta</taxon>
        <taxon>Embryophyta</taxon>
        <taxon>Tracheophyta</taxon>
        <taxon>Spermatophyta</taxon>
        <taxon>Magnoliopsida</taxon>
        <taxon>eudicotyledons</taxon>
        <taxon>Gunneridae</taxon>
        <taxon>Pentapetalae</taxon>
        <taxon>asterids</taxon>
        <taxon>campanulids</taxon>
        <taxon>Asterales</taxon>
        <taxon>Asteraceae</taxon>
        <taxon>Cichorioideae</taxon>
        <taxon>Cichorieae</taxon>
        <taxon>Lactucinae</taxon>
        <taxon>Lactuca</taxon>
    </lineage>
</organism>
<proteinExistence type="predicted"/>
<keyword evidence="2 3" id="KW-0539">Nucleus</keyword>
<evidence type="ECO:0000313" key="5">
    <source>
        <dbReference type="EMBL" id="CAI9301006.1"/>
    </source>
</evidence>
<keyword evidence="6" id="KW-1185">Reference proteome</keyword>
<dbReference type="GO" id="GO:0006355">
    <property type="term" value="P:regulation of DNA-templated transcription"/>
    <property type="evidence" value="ECO:0007669"/>
    <property type="project" value="TreeGrafter"/>
</dbReference>
<dbReference type="AlphaFoldDB" id="A0AA35ZZE8"/>
<dbReference type="InterPro" id="IPR010402">
    <property type="entry name" value="CCT_domain"/>
</dbReference>
<comment type="subcellular location">
    <subcellularLocation>
        <location evidence="1 3">Nucleus</location>
    </subcellularLocation>
</comment>
<dbReference type="PROSITE" id="PS51017">
    <property type="entry name" value="CCT"/>
    <property type="match status" value="1"/>
</dbReference>
<feature type="domain" description="CCT" evidence="4">
    <location>
        <begin position="179"/>
        <end position="221"/>
    </location>
</feature>
<protein>
    <recommendedName>
        <fullName evidence="4">CCT domain-containing protein</fullName>
    </recommendedName>
</protein>
<name>A0AA35ZZE8_LACSI</name>
<dbReference type="Pfam" id="PF06203">
    <property type="entry name" value="CCT"/>
    <property type="match status" value="1"/>
</dbReference>
<sequence length="223" mass="25999">MGGNSVLKSPKKDEQLVPDSIIHEFFESNADNLSDFEGILGIKDRGINQGEGVMSSTYDELKWDHLIEWDEFSINEVDKDRGVCDRDKSSHREGNMVNLIGNIKKEIWGYWEEEEEVDDDEDQEHNEKKKSLNLSLNYQDVMDAWSNRGPCWTDDFAQSTSDNGYMGEVPVMEEARTKREASVLKYKKKRESRLFSRKIRYHVRKLNADKRPRLKGRFVNRGS</sequence>
<evidence type="ECO:0000256" key="1">
    <source>
        <dbReference type="ARBA" id="ARBA00004123"/>
    </source>
</evidence>
<dbReference type="GO" id="GO:0005634">
    <property type="term" value="C:nucleus"/>
    <property type="evidence" value="ECO:0007669"/>
    <property type="project" value="UniProtKB-SubCell"/>
</dbReference>
<dbReference type="EMBL" id="OX465085">
    <property type="protein sequence ID" value="CAI9301006.1"/>
    <property type="molecule type" value="Genomic_DNA"/>
</dbReference>
<gene>
    <name evidence="5" type="ORF">LSALG_LOCUS39594</name>
</gene>
<dbReference type="Proteomes" id="UP001177003">
    <property type="component" value="Chromosome 9"/>
</dbReference>
<reference evidence="5" key="1">
    <citation type="submission" date="2023-04" db="EMBL/GenBank/DDBJ databases">
        <authorList>
            <person name="Vijverberg K."/>
            <person name="Xiong W."/>
            <person name="Schranz E."/>
        </authorList>
    </citation>
    <scope>NUCLEOTIDE SEQUENCE</scope>
</reference>
<evidence type="ECO:0000256" key="3">
    <source>
        <dbReference type="PROSITE-ProRule" id="PRU00357"/>
    </source>
</evidence>
<evidence type="ECO:0000259" key="4">
    <source>
        <dbReference type="PROSITE" id="PS51017"/>
    </source>
</evidence>
<accession>A0AA35ZZE8</accession>
<dbReference type="PANTHER" id="PTHR31874">
    <property type="entry name" value="CCT MOTIF FAMILY PROTEIN, EXPRESSED"/>
    <property type="match status" value="1"/>
</dbReference>